<reference evidence="1" key="2">
    <citation type="submission" date="2022-10" db="EMBL/GenBank/DDBJ databases">
        <authorList>
            <consortium name="ENA_rothamsted_submissions"/>
            <consortium name="culmorum"/>
            <person name="King R."/>
        </authorList>
    </citation>
    <scope>NUCLEOTIDE SEQUENCE</scope>
</reference>
<organism evidence="1 2">
    <name type="scientific">Aphis gossypii</name>
    <name type="common">Cotton aphid</name>
    <dbReference type="NCBI Taxonomy" id="80765"/>
    <lineage>
        <taxon>Eukaryota</taxon>
        <taxon>Metazoa</taxon>
        <taxon>Ecdysozoa</taxon>
        <taxon>Arthropoda</taxon>
        <taxon>Hexapoda</taxon>
        <taxon>Insecta</taxon>
        <taxon>Pterygota</taxon>
        <taxon>Neoptera</taxon>
        <taxon>Paraneoptera</taxon>
        <taxon>Hemiptera</taxon>
        <taxon>Sternorrhyncha</taxon>
        <taxon>Aphidomorpha</taxon>
        <taxon>Aphidoidea</taxon>
        <taxon>Aphididae</taxon>
        <taxon>Aphidini</taxon>
        <taxon>Aphis</taxon>
        <taxon>Aphis</taxon>
    </lineage>
</organism>
<evidence type="ECO:0000313" key="1">
    <source>
        <dbReference type="EMBL" id="CAH1726056.1"/>
    </source>
</evidence>
<sequence length="155" mass="18666">MILCVYTNITIIYSTRTRLYEQWYNDIRTLDAAAAVRARLYAVPRYYCMQYILYYAVIFNCTMHFCVYKRANNNNYSPTHHHVGLMSKPFGCLENPHVSLSCSYVHAARPEHFKYYNIQGSWVLNFKIIQKPRNIQTYWQIDVICFSEHYRRYDD</sequence>
<gene>
    <name evidence="1" type="ORF">APHIGO_LOCUS7014</name>
</gene>
<evidence type="ECO:0000313" key="2">
    <source>
        <dbReference type="Proteomes" id="UP001154329"/>
    </source>
</evidence>
<name>A0A9P0NLC8_APHGO</name>
<proteinExistence type="predicted"/>
<reference evidence="1" key="1">
    <citation type="submission" date="2022-02" db="EMBL/GenBank/DDBJ databases">
        <authorList>
            <person name="King R."/>
        </authorList>
    </citation>
    <scope>NUCLEOTIDE SEQUENCE</scope>
</reference>
<dbReference type="Proteomes" id="UP001154329">
    <property type="component" value="Chromosome 2"/>
</dbReference>
<keyword evidence="2" id="KW-1185">Reference proteome</keyword>
<accession>A0A9P0NLC8</accession>
<dbReference type="AlphaFoldDB" id="A0A9P0NLC8"/>
<protein>
    <submittedName>
        <fullName evidence="1">Uncharacterized protein</fullName>
    </submittedName>
</protein>
<dbReference type="EMBL" id="OU899035">
    <property type="protein sequence ID" value="CAH1726056.1"/>
    <property type="molecule type" value="Genomic_DNA"/>
</dbReference>